<feature type="coiled-coil region" evidence="9">
    <location>
        <begin position="181"/>
        <end position="208"/>
    </location>
</feature>
<sequence length="768" mass="84397">MNHLSAINPKDYSEDIDFQKFGLILKRRWLPGGVAFLAIFALATISALKKTPTYEAGGKLLFQKQNTSSSLITQAGEKLGQLDTLNMLNTPVDTQAQLITSIPIVQKTIESLNLRDKKGNLLAPEAFLSGLTVKGIKGTDVLLVSYKAKTAKEAADVVNKLMSLYIEDNILKNRAQAAAAKEFISQELPKVQANLRQAEAALRSFKEKNNIVALEQEGVMAVDVITGIDRQLATTQAQLADTTARVAELKQKINMSPEKVIDLSSVNQSKTIENLREQLQTVESQLALERTRFTATNPVILNLEDKKKALTVLLQNQVKQSINARTQTPNDSLQTSELKEKLTTDYVTYEGQRLGLIKQIATLNSTREAYRRRANLLPRLQEKARDLERQTEAAQTSYQLLLKNYQEVQIAENQNVGNATIIESASIPEKPGDSKKKLFIIGGFLAGAMIYVIVAFSVDLADPTLKTAKELRQIFKYTVLGMIPSWKKRLVFPIPMRKADETVKLPVKDAPHSIISETYRMLQANLKFLSPDRELKVIVVTSSVSKEGKSTVSANLALAMSQLGQKVLLIDADLHHPIQHHIWNLTNVAGLSDVIVGQADVNSAVKEVIPNLDVLPSGVIPPNPLALLDSKRMASLIEDFSQTYNFVIIDTAPLVLVADALTLGKMADGVLLVARPGVVDTVSASASKGFLVQSNQNVLGMVVNGIIVENEPDSYFHHAKSYNEDLTTTEVSLPIAFLNQVGHIIKNKGLDIKNLRLPQLSGKGDRGK</sequence>
<evidence type="ECO:0000256" key="5">
    <source>
        <dbReference type="ARBA" id="ARBA00022777"/>
    </source>
</evidence>
<dbReference type="CDD" id="cd05387">
    <property type="entry name" value="BY-kinase"/>
    <property type="match status" value="1"/>
</dbReference>
<keyword evidence="5" id="KW-0418">Kinase</keyword>
<organism evidence="13 14">
    <name type="scientific">Floridaenema evergladense BLCC-F167</name>
    <dbReference type="NCBI Taxonomy" id="3153639"/>
    <lineage>
        <taxon>Bacteria</taxon>
        <taxon>Bacillati</taxon>
        <taxon>Cyanobacteriota</taxon>
        <taxon>Cyanophyceae</taxon>
        <taxon>Oscillatoriophycideae</taxon>
        <taxon>Aerosakkonematales</taxon>
        <taxon>Aerosakkonemataceae</taxon>
        <taxon>Floridanema</taxon>
        <taxon>Floridanema evergladense</taxon>
    </lineage>
</organism>
<comment type="similarity">
    <text evidence="1">Belongs to the CpsD/CapB family.</text>
</comment>
<dbReference type="InterPro" id="IPR050445">
    <property type="entry name" value="Bact_polysacc_biosynth/exp"/>
</dbReference>
<keyword evidence="9" id="KW-0175">Coiled coil</keyword>
<keyword evidence="14" id="KW-1185">Reference proteome</keyword>
<evidence type="ECO:0000256" key="2">
    <source>
        <dbReference type="ARBA" id="ARBA00011903"/>
    </source>
</evidence>
<keyword evidence="6" id="KW-0067">ATP-binding</keyword>
<evidence type="ECO:0000256" key="3">
    <source>
        <dbReference type="ARBA" id="ARBA00022679"/>
    </source>
</evidence>
<keyword evidence="7" id="KW-0829">Tyrosine-protein kinase</keyword>
<keyword evidence="10" id="KW-0812">Transmembrane</keyword>
<accession>A0ABV4WI65</accession>
<keyword evidence="4" id="KW-0547">Nucleotide-binding</keyword>
<evidence type="ECO:0000256" key="4">
    <source>
        <dbReference type="ARBA" id="ARBA00022741"/>
    </source>
</evidence>
<dbReference type="InterPro" id="IPR005702">
    <property type="entry name" value="Wzc-like_C"/>
</dbReference>
<evidence type="ECO:0000313" key="14">
    <source>
        <dbReference type="Proteomes" id="UP001576780"/>
    </source>
</evidence>
<evidence type="ECO:0000313" key="13">
    <source>
        <dbReference type="EMBL" id="MFB2834779.1"/>
    </source>
</evidence>
<evidence type="ECO:0000256" key="6">
    <source>
        <dbReference type="ARBA" id="ARBA00022840"/>
    </source>
</evidence>
<dbReference type="InterPro" id="IPR027417">
    <property type="entry name" value="P-loop_NTPase"/>
</dbReference>
<comment type="caution">
    <text evidence="13">The sequence shown here is derived from an EMBL/GenBank/DDBJ whole genome shotgun (WGS) entry which is preliminary data.</text>
</comment>
<evidence type="ECO:0000256" key="9">
    <source>
        <dbReference type="SAM" id="Coils"/>
    </source>
</evidence>
<feature type="coiled-coil region" evidence="9">
    <location>
        <begin position="377"/>
        <end position="404"/>
    </location>
</feature>
<dbReference type="Pfam" id="PF13807">
    <property type="entry name" value="GNVR"/>
    <property type="match status" value="1"/>
</dbReference>
<keyword evidence="10" id="KW-0472">Membrane</keyword>
<dbReference type="InterPro" id="IPR032807">
    <property type="entry name" value="GNVR"/>
</dbReference>
<evidence type="ECO:0000256" key="8">
    <source>
        <dbReference type="ARBA" id="ARBA00051245"/>
    </source>
</evidence>
<comment type="catalytic activity">
    <reaction evidence="8">
        <text>L-tyrosyl-[protein] + ATP = O-phospho-L-tyrosyl-[protein] + ADP + H(+)</text>
        <dbReference type="Rhea" id="RHEA:10596"/>
        <dbReference type="Rhea" id="RHEA-COMP:10136"/>
        <dbReference type="Rhea" id="RHEA-COMP:20101"/>
        <dbReference type="ChEBI" id="CHEBI:15378"/>
        <dbReference type="ChEBI" id="CHEBI:30616"/>
        <dbReference type="ChEBI" id="CHEBI:46858"/>
        <dbReference type="ChEBI" id="CHEBI:61978"/>
        <dbReference type="ChEBI" id="CHEBI:456216"/>
        <dbReference type="EC" id="2.7.10.2"/>
    </reaction>
</comment>
<dbReference type="NCBIfam" id="TIGR01007">
    <property type="entry name" value="eps_fam"/>
    <property type="match status" value="1"/>
</dbReference>
<proteinExistence type="inferred from homology"/>
<name>A0ABV4WI65_9CYAN</name>
<evidence type="ECO:0000256" key="1">
    <source>
        <dbReference type="ARBA" id="ARBA00007316"/>
    </source>
</evidence>
<dbReference type="Pfam" id="PF13614">
    <property type="entry name" value="AAA_31"/>
    <property type="match status" value="1"/>
</dbReference>
<reference evidence="13 14" key="1">
    <citation type="submission" date="2024-09" db="EMBL/GenBank/DDBJ databases">
        <title>Floridaenema gen nov. (Aerosakkonemataceae, Aerosakkonematales ord. nov., Cyanobacteria) from benthic tropical and subtropical fresh waters, with the description of four new species.</title>
        <authorList>
            <person name="Moretto J.A."/>
            <person name="Berthold D.E."/>
            <person name="Lefler F.W."/>
            <person name="Huang I.-S."/>
            <person name="Laughinghouse H. IV."/>
        </authorList>
    </citation>
    <scope>NUCLEOTIDE SEQUENCE [LARGE SCALE GENOMIC DNA]</scope>
    <source>
        <strain evidence="13 14">BLCC-F167</strain>
    </source>
</reference>
<feature type="transmembrane region" description="Helical" evidence="10">
    <location>
        <begin position="438"/>
        <end position="458"/>
    </location>
</feature>
<feature type="domain" description="AAA" evidence="11">
    <location>
        <begin position="536"/>
        <end position="671"/>
    </location>
</feature>
<evidence type="ECO:0000259" key="12">
    <source>
        <dbReference type="Pfam" id="PF13807"/>
    </source>
</evidence>
<evidence type="ECO:0000259" key="11">
    <source>
        <dbReference type="Pfam" id="PF13614"/>
    </source>
</evidence>
<keyword evidence="10" id="KW-1133">Transmembrane helix</keyword>
<dbReference type="PANTHER" id="PTHR32309">
    <property type="entry name" value="TYROSINE-PROTEIN KINASE"/>
    <property type="match status" value="1"/>
</dbReference>
<gene>
    <name evidence="13" type="ORF">ACE1CA_09620</name>
</gene>
<dbReference type="Proteomes" id="UP001576780">
    <property type="component" value="Unassembled WGS sequence"/>
</dbReference>
<dbReference type="EMBL" id="JBHFNT010000073">
    <property type="protein sequence ID" value="MFB2834779.1"/>
    <property type="molecule type" value="Genomic_DNA"/>
</dbReference>
<feature type="transmembrane region" description="Helical" evidence="10">
    <location>
        <begin position="29"/>
        <end position="48"/>
    </location>
</feature>
<dbReference type="Gene3D" id="3.40.50.300">
    <property type="entry name" value="P-loop containing nucleotide triphosphate hydrolases"/>
    <property type="match status" value="1"/>
</dbReference>
<protein>
    <recommendedName>
        <fullName evidence="2">non-specific protein-tyrosine kinase</fullName>
        <ecNumber evidence="2">2.7.10.2</ecNumber>
    </recommendedName>
</protein>
<dbReference type="SUPFAM" id="SSF52540">
    <property type="entry name" value="P-loop containing nucleoside triphosphate hydrolases"/>
    <property type="match status" value="1"/>
</dbReference>
<keyword evidence="3" id="KW-0808">Transferase</keyword>
<dbReference type="RefSeq" id="WP_413277210.1">
    <property type="nucleotide sequence ID" value="NZ_JBHFNT010000073.1"/>
</dbReference>
<feature type="domain" description="Tyrosine-protein kinase G-rich" evidence="12">
    <location>
        <begin position="384"/>
        <end position="456"/>
    </location>
</feature>
<dbReference type="EC" id="2.7.10.2" evidence="2"/>
<evidence type="ECO:0000256" key="10">
    <source>
        <dbReference type="SAM" id="Phobius"/>
    </source>
</evidence>
<evidence type="ECO:0000256" key="7">
    <source>
        <dbReference type="ARBA" id="ARBA00023137"/>
    </source>
</evidence>
<feature type="coiled-coil region" evidence="9">
    <location>
        <begin position="232"/>
        <end position="292"/>
    </location>
</feature>
<dbReference type="InterPro" id="IPR025669">
    <property type="entry name" value="AAA_dom"/>
</dbReference>
<dbReference type="PANTHER" id="PTHR32309:SF13">
    <property type="entry name" value="FERRIC ENTEROBACTIN TRANSPORT PROTEIN FEPE"/>
    <property type="match status" value="1"/>
</dbReference>